<dbReference type="SMART" id="SM00173">
    <property type="entry name" value="RAS"/>
    <property type="match status" value="1"/>
</dbReference>
<dbReference type="GO" id="GO:0012505">
    <property type="term" value="C:endomembrane system"/>
    <property type="evidence" value="ECO:0007669"/>
    <property type="project" value="UniProtKB-SubCell"/>
</dbReference>
<dbReference type="GO" id="GO:0005525">
    <property type="term" value="F:GTP binding"/>
    <property type="evidence" value="ECO:0007669"/>
    <property type="project" value="UniProtKB-KW"/>
</dbReference>
<dbReference type="CDD" id="cd01868">
    <property type="entry name" value="Rab11_like"/>
    <property type="match status" value="1"/>
</dbReference>
<dbReference type="SUPFAM" id="SSF52540">
    <property type="entry name" value="P-loop containing nucleoside triphosphate hydrolases"/>
    <property type="match status" value="1"/>
</dbReference>
<keyword evidence="11" id="KW-1185">Reference proteome</keyword>
<protein>
    <submittedName>
        <fullName evidence="10">Uncharacterized protein</fullName>
    </submittedName>
</protein>
<dbReference type="PROSITE" id="PS51420">
    <property type="entry name" value="RHO"/>
    <property type="match status" value="1"/>
</dbReference>
<evidence type="ECO:0000313" key="10">
    <source>
        <dbReference type="EMBL" id="KAL0914771.1"/>
    </source>
</evidence>
<feature type="coiled-coil region" evidence="8">
    <location>
        <begin position="265"/>
        <end position="317"/>
    </location>
</feature>
<dbReference type="InterPro" id="IPR001806">
    <property type="entry name" value="Small_GTPase"/>
</dbReference>
<reference evidence="10 11" key="1">
    <citation type="journal article" date="2024" name="Plant Biotechnol. J.">
        <title>Dendrobium thyrsiflorum genome and its molecular insights into genes involved in important horticultural traits.</title>
        <authorList>
            <person name="Chen B."/>
            <person name="Wang J.Y."/>
            <person name="Zheng P.J."/>
            <person name="Li K.L."/>
            <person name="Liang Y.M."/>
            <person name="Chen X.F."/>
            <person name="Zhang C."/>
            <person name="Zhao X."/>
            <person name="He X."/>
            <person name="Zhang G.Q."/>
            <person name="Liu Z.J."/>
            <person name="Xu Q."/>
        </authorList>
    </citation>
    <scope>NUCLEOTIDE SEQUENCE [LARGE SCALE GENOMIC DNA]</scope>
    <source>
        <strain evidence="10">GZMU011</strain>
    </source>
</reference>
<dbReference type="PROSITE" id="PS51419">
    <property type="entry name" value="RAB"/>
    <property type="match status" value="1"/>
</dbReference>
<dbReference type="PROSITE" id="PS51421">
    <property type="entry name" value="RAS"/>
    <property type="match status" value="1"/>
</dbReference>
<gene>
    <name evidence="10" type="ORF">M5K25_015148</name>
</gene>
<evidence type="ECO:0000256" key="7">
    <source>
        <dbReference type="ARBA" id="ARBA00037868"/>
    </source>
</evidence>
<evidence type="ECO:0000256" key="4">
    <source>
        <dbReference type="ARBA" id="ARBA00023136"/>
    </source>
</evidence>
<dbReference type="SMART" id="SM00175">
    <property type="entry name" value="RAB"/>
    <property type="match status" value="1"/>
</dbReference>
<dbReference type="Gene3D" id="3.40.50.300">
    <property type="entry name" value="P-loop containing nucleotide triphosphate hydrolases"/>
    <property type="match status" value="1"/>
</dbReference>
<keyword evidence="8" id="KW-0175">Coiled coil</keyword>
<dbReference type="SMART" id="SM00174">
    <property type="entry name" value="RHO"/>
    <property type="match status" value="1"/>
</dbReference>
<dbReference type="PANTHER" id="PTHR35507:SF1">
    <property type="entry name" value="TMF_TATA_BD DOMAIN-CONTAINING PROTEIN"/>
    <property type="match status" value="1"/>
</dbReference>
<feature type="region of interest" description="Disordered" evidence="9">
    <location>
        <begin position="687"/>
        <end position="719"/>
    </location>
</feature>
<dbReference type="Pfam" id="PF00071">
    <property type="entry name" value="Ras"/>
    <property type="match status" value="1"/>
</dbReference>
<dbReference type="PRINTS" id="PR00449">
    <property type="entry name" value="RASTRNSFRMNG"/>
</dbReference>
<evidence type="ECO:0000256" key="8">
    <source>
        <dbReference type="SAM" id="Coils"/>
    </source>
</evidence>
<dbReference type="SMART" id="SM00176">
    <property type="entry name" value="RAN"/>
    <property type="match status" value="1"/>
</dbReference>
<evidence type="ECO:0000256" key="2">
    <source>
        <dbReference type="ARBA" id="ARBA00022741"/>
    </source>
</evidence>
<comment type="caution">
    <text evidence="10">The sequence shown here is derived from an EMBL/GenBank/DDBJ whole genome shotgun (WGS) entry which is preliminary data.</text>
</comment>
<evidence type="ECO:0000256" key="9">
    <source>
        <dbReference type="SAM" id="MobiDB-lite"/>
    </source>
</evidence>
<dbReference type="Proteomes" id="UP001552299">
    <property type="component" value="Unassembled WGS sequence"/>
</dbReference>
<sequence>MAAEDTFASASAALYCISLPPLPSLRRLWSTFSEPTRPIVSTRRGQPFLSQPAYGAPWATLQGGLVGEAEATSSQIVGKGLDTAEAVAWELFTPLHRVLLVAIIAIASAETRRSQRISQLQRTVEIRDEALKNIQAKLDDLCEQMRFIKDQFPTPGCRFLQDNEHFIIGEMTEANEDKFCHRGTRVLHLNPDSGIVPLYSSQSIKTKDVYMNEMSKGRLSVNNHEIASELEERRMSDLSDFCYSVASSSDFQPVELSTLAAEQELYNLRNECEEKAANIKELTATAHASSVAYSKRIAELEEVIRRKNLINTKLRKDMIFLEQHISKLSRLRRQSSPSSSSSSMISTTKQLPRMTENILYDMSSTSSSSSDRDSPDRDRVNPVLLRSMEHSRKVSAMPLSSFVSKEQRPISPLKENRMSRKAEANTAVRQSQFEANPVVRQRKLVSPSMDNKKAWRKSLKEDKNMKTSLKKTDLLRPVEICCEYLLRLFGSIGSWAMANKHGEFNQKIDYVFKVVLIGDSAVGKSQLLARFSRNEFSLDSKATVGVEFQTRTLNIDHKTIKAQIWDTAGQERYRAVTSAYYRGAVGAMIVYDMTKRQSFDHVVRWLEELRGHADKNIVVMLIGNKSDLSTLRAVPIEDAKEFAQGEDLFFMETSALESTNVETAFLTVLTEIYRIISKKALVANDESESSGNSSLLKGTEIAIPPEPTGGNKSSCCMST</sequence>
<keyword evidence="3" id="KW-0342">GTP-binding</keyword>
<comment type="similarity">
    <text evidence="1">Belongs to the small GTPase superfamily. Rab family.</text>
</comment>
<evidence type="ECO:0000256" key="5">
    <source>
        <dbReference type="ARBA" id="ARBA00023288"/>
    </source>
</evidence>
<dbReference type="EMBL" id="JANQDX010000012">
    <property type="protein sequence ID" value="KAL0914771.1"/>
    <property type="molecule type" value="Genomic_DNA"/>
</dbReference>
<dbReference type="InterPro" id="IPR027417">
    <property type="entry name" value="P-loop_NTPase"/>
</dbReference>
<organism evidence="10 11">
    <name type="scientific">Dendrobium thyrsiflorum</name>
    <name type="common">Pinecone-like raceme dendrobium</name>
    <name type="synonym">Orchid</name>
    <dbReference type="NCBI Taxonomy" id="117978"/>
    <lineage>
        <taxon>Eukaryota</taxon>
        <taxon>Viridiplantae</taxon>
        <taxon>Streptophyta</taxon>
        <taxon>Embryophyta</taxon>
        <taxon>Tracheophyta</taxon>
        <taxon>Spermatophyta</taxon>
        <taxon>Magnoliopsida</taxon>
        <taxon>Liliopsida</taxon>
        <taxon>Asparagales</taxon>
        <taxon>Orchidaceae</taxon>
        <taxon>Epidendroideae</taxon>
        <taxon>Malaxideae</taxon>
        <taxon>Dendrobiinae</taxon>
        <taxon>Dendrobium</taxon>
    </lineage>
</organism>
<keyword evidence="4" id="KW-0472">Membrane</keyword>
<dbReference type="InterPro" id="IPR005225">
    <property type="entry name" value="Small_GTP-bd"/>
</dbReference>
<feature type="region of interest" description="Disordered" evidence="9">
    <location>
        <begin position="330"/>
        <end position="353"/>
    </location>
</feature>
<evidence type="ECO:0000256" key="3">
    <source>
        <dbReference type="ARBA" id="ARBA00023134"/>
    </source>
</evidence>
<name>A0ABD0UWS5_DENTH</name>
<feature type="compositionally biased region" description="Polar residues" evidence="9">
    <location>
        <begin position="710"/>
        <end position="719"/>
    </location>
</feature>
<keyword evidence="6" id="KW-0636">Prenylation</keyword>
<dbReference type="FunFam" id="3.40.50.300:FF:000274">
    <property type="entry name" value="ras-related protein RABA5a"/>
    <property type="match status" value="1"/>
</dbReference>
<dbReference type="PANTHER" id="PTHR35507">
    <property type="entry name" value="OS09G0488600 PROTEIN"/>
    <property type="match status" value="1"/>
</dbReference>
<feature type="compositionally biased region" description="Low complexity" evidence="9">
    <location>
        <begin position="334"/>
        <end position="350"/>
    </location>
</feature>
<keyword evidence="2" id="KW-0547">Nucleotide-binding</keyword>
<dbReference type="AlphaFoldDB" id="A0ABD0UWS5"/>
<evidence type="ECO:0000313" key="11">
    <source>
        <dbReference type="Proteomes" id="UP001552299"/>
    </source>
</evidence>
<evidence type="ECO:0000256" key="6">
    <source>
        <dbReference type="ARBA" id="ARBA00023289"/>
    </source>
</evidence>
<dbReference type="NCBIfam" id="TIGR00231">
    <property type="entry name" value="small_GTP"/>
    <property type="match status" value="1"/>
</dbReference>
<proteinExistence type="inferred from homology"/>
<keyword evidence="5" id="KW-0449">Lipoprotein</keyword>
<dbReference type="SMART" id="SM00177">
    <property type="entry name" value="ARF"/>
    <property type="match status" value="1"/>
</dbReference>
<accession>A0ABD0UWS5</accession>
<evidence type="ECO:0000256" key="1">
    <source>
        <dbReference type="ARBA" id="ARBA00006270"/>
    </source>
</evidence>
<comment type="subcellular location">
    <subcellularLocation>
        <location evidence="7">Endomembrane system</location>
        <topology evidence="7">Lipid-anchor</topology>
    </subcellularLocation>
</comment>